<name>A0A2H1VUJ1_SPOFR</name>
<protein>
    <submittedName>
        <fullName evidence="1">SFRICE_022047</fullName>
    </submittedName>
</protein>
<gene>
    <name evidence="1" type="ORF">SFRICE_022047</name>
</gene>
<proteinExistence type="predicted"/>
<accession>A0A2H1VUJ1</accession>
<evidence type="ECO:0000313" key="1">
    <source>
        <dbReference type="EMBL" id="SOQ44511.1"/>
    </source>
</evidence>
<dbReference type="EMBL" id="ODYU01004530">
    <property type="protein sequence ID" value="SOQ44511.1"/>
    <property type="molecule type" value="Genomic_DNA"/>
</dbReference>
<organism evidence="1">
    <name type="scientific">Spodoptera frugiperda</name>
    <name type="common">Fall armyworm</name>
    <dbReference type="NCBI Taxonomy" id="7108"/>
    <lineage>
        <taxon>Eukaryota</taxon>
        <taxon>Metazoa</taxon>
        <taxon>Ecdysozoa</taxon>
        <taxon>Arthropoda</taxon>
        <taxon>Hexapoda</taxon>
        <taxon>Insecta</taxon>
        <taxon>Pterygota</taxon>
        <taxon>Neoptera</taxon>
        <taxon>Endopterygota</taxon>
        <taxon>Lepidoptera</taxon>
        <taxon>Glossata</taxon>
        <taxon>Ditrysia</taxon>
        <taxon>Noctuoidea</taxon>
        <taxon>Noctuidae</taxon>
        <taxon>Amphipyrinae</taxon>
        <taxon>Spodoptera</taxon>
    </lineage>
</organism>
<dbReference type="AlphaFoldDB" id="A0A2H1VUJ1"/>
<sequence>MALMGGSVVFEDYNGGNIEDILIEGKNSVHKKVEIPKKHSRFYKNMDQLATLSDKPFKVQPATRLPSVEITPNFSFVEEAHSLSYSLLMNKWKPMRLLRLINPS</sequence>
<reference evidence="1" key="1">
    <citation type="submission" date="2016-07" db="EMBL/GenBank/DDBJ databases">
        <authorList>
            <person name="Bretaudeau A."/>
        </authorList>
    </citation>
    <scope>NUCLEOTIDE SEQUENCE</scope>
    <source>
        <strain evidence="1">Rice</strain>
        <tissue evidence="1">Whole body</tissue>
    </source>
</reference>